<dbReference type="InterPro" id="IPR001303">
    <property type="entry name" value="Aldolase_II/adducin_N"/>
</dbReference>
<dbReference type="GO" id="GO:0051015">
    <property type="term" value="F:actin filament binding"/>
    <property type="evidence" value="ECO:0007669"/>
    <property type="project" value="TreeGrafter"/>
</dbReference>
<dbReference type="SUPFAM" id="SSF53639">
    <property type="entry name" value="AraD/HMP-PK domain-like"/>
    <property type="match status" value="1"/>
</dbReference>
<dbReference type="EMBL" id="JTDI01000011">
    <property type="protein sequence ID" value="KHK88989.1"/>
    <property type="molecule type" value="Genomic_DNA"/>
</dbReference>
<dbReference type="SMART" id="SM01007">
    <property type="entry name" value="Aldolase_II"/>
    <property type="match status" value="1"/>
</dbReference>
<gene>
    <name evidence="3" type="ORF">LK12_23160</name>
</gene>
<dbReference type="InterPro" id="IPR051017">
    <property type="entry name" value="Aldolase-II_Adducin_sf"/>
</dbReference>
<dbReference type="Proteomes" id="UP000031057">
    <property type="component" value="Unassembled WGS sequence"/>
</dbReference>
<organism evidence="3 4">
    <name type="scientific">Novosphingobium malaysiense</name>
    <dbReference type="NCBI Taxonomy" id="1348853"/>
    <lineage>
        <taxon>Bacteria</taxon>
        <taxon>Pseudomonadati</taxon>
        <taxon>Pseudomonadota</taxon>
        <taxon>Alphaproteobacteria</taxon>
        <taxon>Sphingomonadales</taxon>
        <taxon>Sphingomonadaceae</taxon>
        <taxon>Novosphingobium</taxon>
    </lineage>
</organism>
<dbReference type="PANTHER" id="PTHR10672">
    <property type="entry name" value="ADDUCIN"/>
    <property type="match status" value="1"/>
</dbReference>
<comment type="similarity">
    <text evidence="1">Belongs to the aldolase class II family.</text>
</comment>
<dbReference type="OrthoDB" id="5291399at2"/>
<dbReference type="GO" id="GO:0005856">
    <property type="term" value="C:cytoskeleton"/>
    <property type="evidence" value="ECO:0007669"/>
    <property type="project" value="TreeGrafter"/>
</dbReference>
<evidence type="ECO:0000259" key="2">
    <source>
        <dbReference type="SMART" id="SM01007"/>
    </source>
</evidence>
<accession>A0A0B1ZD60</accession>
<dbReference type="Gene3D" id="3.40.225.10">
    <property type="entry name" value="Class II aldolase/adducin N-terminal domain"/>
    <property type="match status" value="1"/>
</dbReference>
<protein>
    <submittedName>
        <fullName evidence="3">Aldolase</fullName>
    </submittedName>
</protein>
<feature type="domain" description="Class II aldolase/adducin N-terminal" evidence="2">
    <location>
        <begin position="22"/>
        <end position="205"/>
    </location>
</feature>
<reference evidence="3 4" key="1">
    <citation type="submission" date="2014-10" db="EMBL/GenBank/DDBJ databases">
        <title>Genome sequence of Novosphingobium malaysiense MUSC 273(T).</title>
        <authorList>
            <person name="Lee L.-H."/>
        </authorList>
    </citation>
    <scope>NUCLEOTIDE SEQUENCE [LARGE SCALE GENOMIC DNA]</scope>
    <source>
        <strain evidence="3 4">MUSC 273</strain>
    </source>
</reference>
<dbReference type="NCBIfam" id="NF005451">
    <property type="entry name" value="PRK07044.1"/>
    <property type="match status" value="1"/>
</dbReference>
<sequence length="263" mass="29602">MRSERRPSPPSRPSTQEWRIRRDLAAAYRLAALFQWDDMIGTHFSARVPTAAGEPDQFLINPYGMLFEEITASSLIKVDVDGNILADTAYPVNRAGFIIHSAVHMARPEIGCVMHLHTDDGVAVSALEEGLLPLNQSAMVVRDRVAVHEYEGIAVEPREQARIVADLGDRDLMFLRNHGTLAAGRTVAETFASMYALEKACTFQVRTLSMNRPWRKPAAGILRKMERKPNDERRAQVLADYACNAVWPAMLRKLERICPDYKE</sequence>
<dbReference type="Pfam" id="PF00596">
    <property type="entry name" value="Aldolase_II"/>
    <property type="match status" value="1"/>
</dbReference>
<comment type="caution">
    <text evidence="3">The sequence shown here is derived from an EMBL/GenBank/DDBJ whole genome shotgun (WGS) entry which is preliminary data.</text>
</comment>
<evidence type="ECO:0000256" key="1">
    <source>
        <dbReference type="ARBA" id="ARBA00037961"/>
    </source>
</evidence>
<keyword evidence="4" id="KW-1185">Reference proteome</keyword>
<evidence type="ECO:0000313" key="3">
    <source>
        <dbReference type="EMBL" id="KHK88989.1"/>
    </source>
</evidence>
<proteinExistence type="inferred from homology"/>
<dbReference type="STRING" id="1348853.LK12_23160"/>
<evidence type="ECO:0000313" key="4">
    <source>
        <dbReference type="Proteomes" id="UP000031057"/>
    </source>
</evidence>
<dbReference type="InterPro" id="IPR036409">
    <property type="entry name" value="Aldolase_II/adducin_N_sf"/>
</dbReference>
<dbReference type="PANTHER" id="PTHR10672:SF3">
    <property type="entry name" value="PROTEIN HU-LI TAI SHAO"/>
    <property type="match status" value="1"/>
</dbReference>
<dbReference type="AlphaFoldDB" id="A0A0B1ZD60"/>
<name>A0A0B1ZD60_9SPHN</name>